<evidence type="ECO:0007829" key="10">
    <source>
        <dbReference type="PubMed" id="21183079"/>
    </source>
</evidence>
<dbReference type="AlphaFoldDB" id="M0QWF1"/>
<dbReference type="Proteomes" id="UP000000589">
    <property type="component" value="Chromosome 1"/>
</dbReference>
<dbReference type="HOGENOM" id="CLU_2922004_0_0_1"/>
<dbReference type="jPOST" id="M0QWF1"/>
<dbReference type="PANTHER" id="PTHR11601:SF62">
    <property type="entry name" value="SELENOCYSTEINE LYASE"/>
    <property type="match status" value="1"/>
</dbReference>
<evidence type="ECO:0000313" key="5">
    <source>
        <dbReference type="Ensembl" id="ENSMUSP00000137796.2"/>
    </source>
</evidence>
<evidence type="ECO:0000313" key="7">
    <source>
        <dbReference type="Proteomes" id="UP000000589"/>
    </source>
</evidence>
<dbReference type="GeneTree" id="ENSGT00940000157773"/>
<name>M0QWF1_MOUSE</name>
<dbReference type="SUPFAM" id="SSF53383">
    <property type="entry name" value="PLP-dependent transferases"/>
    <property type="match status" value="1"/>
</dbReference>
<dbReference type="MGI" id="MGI:1355310">
    <property type="gene designation" value="Scly"/>
</dbReference>
<dbReference type="PeptideAtlas" id="M0QWF1"/>
<evidence type="ECO:0000256" key="1">
    <source>
        <dbReference type="ARBA" id="ARBA00001933"/>
    </source>
</evidence>
<dbReference type="ProteomicsDB" id="310672"/>
<evidence type="ECO:0000256" key="2">
    <source>
        <dbReference type="ARBA" id="ARBA00011738"/>
    </source>
</evidence>
<keyword evidence="4" id="KW-0808">Transferase</keyword>
<dbReference type="ExpressionAtlas" id="M0QWF1">
    <property type="expression patterns" value="baseline and differential"/>
</dbReference>
<keyword evidence="8 9" id="KW-1267">Proteomics identification</keyword>
<dbReference type="Bgee" id="ENSMUSG00000026307">
    <property type="expression patterns" value="Expressed in yolk sac and 223 other cell types or tissues"/>
</dbReference>
<evidence type="ECO:0000256" key="4">
    <source>
        <dbReference type="ARBA" id="ARBA00022679"/>
    </source>
</evidence>
<reference evidence="5" key="5">
    <citation type="submission" date="2025-09" db="UniProtKB">
        <authorList>
            <consortium name="Ensembl"/>
        </authorList>
    </citation>
    <scope>IDENTIFICATION</scope>
    <source>
        <strain evidence="5">C57BL/6J</strain>
    </source>
</reference>
<evidence type="ECO:0000313" key="6">
    <source>
        <dbReference type="MGI" id="MGI:1355310"/>
    </source>
</evidence>
<comment type="cofactor">
    <cofactor evidence="1">
        <name>pyridoxal 5'-phosphate</name>
        <dbReference type="ChEBI" id="CHEBI:597326"/>
    </cofactor>
</comment>
<gene>
    <name evidence="5 6" type="primary">Scly</name>
</gene>
<dbReference type="GO" id="GO:0016740">
    <property type="term" value="F:transferase activity"/>
    <property type="evidence" value="ECO:0007669"/>
    <property type="project" value="UniProtKB-KW"/>
</dbReference>
<dbReference type="Antibodypedia" id="34490">
    <property type="antibodies" value="134 antibodies from 23 providers"/>
</dbReference>
<evidence type="ECO:0007829" key="8">
    <source>
        <dbReference type="PeptideAtlas" id="M0QWF1"/>
    </source>
</evidence>
<comment type="subunit">
    <text evidence="2">Homodimer.</text>
</comment>
<dbReference type="InterPro" id="IPR015422">
    <property type="entry name" value="PyrdxlP-dep_Trfase_small"/>
</dbReference>
<reference evidence="5 7" key="1">
    <citation type="journal article" date="2009" name="PLoS Biol.">
        <title>Lineage-specific biology revealed by a finished genome assembly of the mouse.</title>
        <authorList>
            <consortium name="Mouse Genome Sequencing Consortium"/>
            <person name="Church D.M."/>
            <person name="Goodstadt L."/>
            <person name="Hillier L.W."/>
            <person name="Zody M.C."/>
            <person name="Goldstein S."/>
            <person name="She X."/>
            <person name="Bult C.J."/>
            <person name="Agarwala R."/>
            <person name="Cherry J.L."/>
            <person name="DiCuccio M."/>
            <person name="Hlavina W."/>
            <person name="Kapustin Y."/>
            <person name="Meric P."/>
            <person name="Maglott D."/>
            <person name="Birtle Z."/>
            <person name="Marques A.C."/>
            <person name="Graves T."/>
            <person name="Zhou S."/>
            <person name="Teague B."/>
            <person name="Potamousis K."/>
            <person name="Churas C."/>
            <person name="Place M."/>
            <person name="Herschleb J."/>
            <person name="Runnheim R."/>
            <person name="Forrest D."/>
            <person name="Amos-Landgraf J."/>
            <person name="Schwartz D.C."/>
            <person name="Cheng Z."/>
            <person name="Lindblad-Toh K."/>
            <person name="Eichler E.E."/>
            <person name="Ponting C.P."/>
        </authorList>
    </citation>
    <scope>NUCLEOTIDE SEQUENCE [LARGE SCALE GENOMIC DNA]</scope>
    <source>
        <strain evidence="5 7">C57BL/6J</strain>
    </source>
</reference>
<keyword evidence="3" id="KW-0963">Cytoplasm</keyword>
<dbReference type="InterPro" id="IPR015424">
    <property type="entry name" value="PyrdxlP-dep_Trfase"/>
</dbReference>
<dbReference type="Ensembl" id="ENSMUST00000154045.8">
    <property type="protein sequence ID" value="ENSMUSP00000137796.2"/>
    <property type="gene ID" value="ENSMUSG00000026307.13"/>
</dbReference>
<sequence length="61" mass="6629">MDAARNGALGSVESLPDRKVYMDYNATTPLEPEVIQAVTEAMKEAWGNPSSSYVSGRPRTL</sequence>
<proteinExistence type="evidence at protein level"/>
<protein>
    <submittedName>
        <fullName evidence="5">Selenocysteine lyase</fullName>
    </submittedName>
</protein>
<organism evidence="5 7">
    <name type="scientific">Mus musculus</name>
    <name type="common">Mouse</name>
    <dbReference type="NCBI Taxonomy" id="10090"/>
    <lineage>
        <taxon>Eukaryota</taxon>
        <taxon>Metazoa</taxon>
        <taxon>Chordata</taxon>
        <taxon>Craniata</taxon>
        <taxon>Vertebrata</taxon>
        <taxon>Euteleostomi</taxon>
        <taxon>Mammalia</taxon>
        <taxon>Eutheria</taxon>
        <taxon>Euarchontoglires</taxon>
        <taxon>Glires</taxon>
        <taxon>Rodentia</taxon>
        <taxon>Myomorpha</taxon>
        <taxon>Muroidea</taxon>
        <taxon>Muridae</taxon>
        <taxon>Murinae</taxon>
        <taxon>Mus</taxon>
        <taxon>Mus</taxon>
    </lineage>
</organism>
<accession>M0QWF1</accession>
<dbReference type="SMR" id="M0QWF1"/>
<keyword evidence="7" id="KW-1185">Reference proteome</keyword>
<dbReference type="Gene3D" id="1.10.260.50">
    <property type="match status" value="1"/>
</dbReference>
<dbReference type="AGR" id="MGI:1355310"/>
<evidence type="ECO:0007829" key="9">
    <source>
        <dbReference type="ProteomicsDB" id="M0QWF1"/>
    </source>
</evidence>
<dbReference type="PANTHER" id="PTHR11601">
    <property type="entry name" value="CYSTEINE DESULFURYLASE FAMILY MEMBER"/>
    <property type="match status" value="1"/>
</dbReference>
<reference evidence="10" key="2">
    <citation type="journal article" date="2010" name="Cell">
        <title>A tissue-specific atlas of mouse protein phosphorylation and expression.</title>
        <authorList>
            <person name="Huttlin E.L."/>
            <person name="Jedrychowski M.P."/>
            <person name="Elias J.E."/>
            <person name="Goswami T."/>
            <person name="Rad R."/>
            <person name="Beausoleil S.A."/>
            <person name="Villen J."/>
            <person name="Haas W."/>
            <person name="Sowa M.E."/>
            <person name="Gygi S.P."/>
        </authorList>
    </citation>
    <scope>IDENTIFICATION BY MASS SPECTROMETRY [LARGE SCALE ANALYSIS]</scope>
</reference>
<reference evidence="5" key="4">
    <citation type="submission" date="2025-08" db="UniProtKB">
        <authorList>
            <consortium name="Ensembl"/>
        </authorList>
    </citation>
    <scope>IDENTIFICATION</scope>
    <source>
        <strain evidence="5">C57BL/6J</strain>
    </source>
</reference>
<reference evidence="5 7" key="3">
    <citation type="journal article" date="2011" name="PLoS Biol.">
        <title>Modernizing reference genome assemblies.</title>
        <authorList>
            <person name="Church D.M."/>
            <person name="Schneider V.A."/>
            <person name="Graves T."/>
            <person name="Auger K."/>
            <person name="Cunningham F."/>
            <person name="Bouk N."/>
            <person name="Chen H.C."/>
            <person name="Agarwala R."/>
            <person name="McLaren W.M."/>
            <person name="Ritchie G.R."/>
            <person name="Albracht D."/>
            <person name="Kremitzki M."/>
            <person name="Rock S."/>
            <person name="Kotkiewicz H."/>
            <person name="Kremitzki C."/>
            <person name="Wollam A."/>
            <person name="Trani L."/>
            <person name="Fulton L."/>
            <person name="Fulton R."/>
            <person name="Matthews L."/>
            <person name="Whitehead S."/>
            <person name="Chow W."/>
            <person name="Torrance J."/>
            <person name="Dunn M."/>
            <person name="Harden G."/>
            <person name="Threadgold G."/>
            <person name="Wood J."/>
            <person name="Collins J."/>
            <person name="Heath P."/>
            <person name="Griffiths G."/>
            <person name="Pelan S."/>
            <person name="Grafham D."/>
            <person name="Eichler E.E."/>
            <person name="Weinstock G."/>
            <person name="Mardis E.R."/>
            <person name="Wilson R.K."/>
            <person name="Howe K."/>
            <person name="Flicek P."/>
            <person name="Hubbard T."/>
        </authorList>
    </citation>
    <scope>NUCLEOTIDE SEQUENCE [LARGE SCALE GENOMIC DNA]</scope>
    <source>
        <strain evidence="5 7">C57BL/6J</strain>
    </source>
</reference>
<dbReference type="Gene3D" id="3.90.1150.10">
    <property type="entry name" value="Aspartate Aminotransferase, domain 1"/>
    <property type="match status" value="1"/>
</dbReference>
<evidence type="ECO:0000256" key="3">
    <source>
        <dbReference type="ARBA" id="ARBA00022490"/>
    </source>
</evidence>
<dbReference type="VEuPathDB" id="HostDB:ENSMUSG00000026307"/>